<evidence type="ECO:0000256" key="1">
    <source>
        <dbReference type="SAM" id="SignalP"/>
    </source>
</evidence>
<dbReference type="AlphaFoldDB" id="A0A9P8CPF0"/>
<dbReference type="Proteomes" id="UP000887229">
    <property type="component" value="Unassembled WGS sequence"/>
</dbReference>
<dbReference type="OrthoDB" id="10394350at2759"/>
<comment type="caution">
    <text evidence="2">The sequence shown here is derived from an EMBL/GenBank/DDBJ whole genome shotgun (WGS) entry which is preliminary data.</text>
</comment>
<organism evidence="2 3">
    <name type="scientific">Emericellopsis atlantica</name>
    <dbReference type="NCBI Taxonomy" id="2614577"/>
    <lineage>
        <taxon>Eukaryota</taxon>
        <taxon>Fungi</taxon>
        <taxon>Dikarya</taxon>
        <taxon>Ascomycota</taxon>
        <taxon>Pezizomycotina</taxon>
        <taxon>Sordariomycetes</taxon>
        <taxon>Hypocreomycetidae</taxon>
        <taxon>Hypocreales</taxon>
        <taxon>Bionectriaceae</taxon>
        <taxon>Emericellopsis</taxon>
    </lineage>
</organism>
<dbReference type="EMBL" id="MU251254">
    <property type="protein sequence ID" value="KAG9254458.1"/>
    <property type="molecule type" value="Genomic_DNA"/>
</dbReference>
<protein>
    <submittedName>
        <fullName evidence="2">Uncharacterized protein</fullName>
    </submittedName>
</protein>
<keyword evidence="3" id="KW-1185">Reference proteome</keyword>
<reference evidence="2" key="1">
    <citation type="journal article" date="2021" name="IMA Fungus">
        <title>Genomic characterization of three marine fungi, including Emericellopsis atlantica sp. nov. with signatures of a generalist lifestyle and marine biomass degradation.</title>
        <authorList>
            <person name="Hagestad O.C."/>
            <person name="Hou L."/>
            <person name="Andersen J.H."/>
            <person name="Hansen E.H."/>
            <person name="Altermark B."/>
            <person name="Li C."/>
            <person name="Kuhnert E."/>
            <person name="Cox R.J."/>
            <person name="Crous P.W."/>
            <person name="Spatafora J.W."/>
            <person name="Lail K."/>
            <person name="Amirebrahimi M."/>
            <person name="Lipzen A."/>
            <person name="Pangilinan J."/>
            <person name="Andreopoulos W."/>
            <person name="Hayes R.D."/>
            <person name="Ng V."/>
            <person name="Grigoriev I.V."/>
            <person name="Jackson S.A."/>
            <person name="Sutton T.D.S."/>
            <person name="Dobson A.D.W."/>
            <person name="Rama T."/>
        </authorList>
    </citation>
    <scope>NUCLEOTIDE SEQUENCE</scope>
    <source>
        <strain evidence="2">TS7</strain>
    </source>
</reference>
<evidence type="ECO:0000313" key="2">
    <source>
        <dbReference type="EMBL" id="KAG9254458.1"/>
    </source>
</evidence>
<gene>
    <name evidence="2" type="ORF">F5Z01DRAFT_636531</name>
</gene>
<evidence type="ECO:0000313" key="3">
    <source>
        <dbReference type="Proteomes" id="UP000887229"/>
    </source>
</evidence>
<dbReference type="GeneID" id="70293122"/>
<keyword evidence="1" id="KW-0732">Signal</keyword>
<accession>A0A9P8CPF0</accession>
<name>A0A9P8CPF0_9HYPO</name>
<dbReference type="RefSeq" id="XP_046118382.1">
    <property type="nucleotide sequence ID" value="XM_046262219.1"/>
</dbReference>
<sequence>MARRILVIICMLSLAMFAVARPVTTTGCDEFTQTQFTDAGSLSLLDMLWQAPHYITSSLQMPSTWQASSRVQPIFWSSALDTITQTSLDAASMSKLIDDGLDKVKIYLLLVVVSSAERISGRESS</sequence>
<feature type="chain" id="PRO_5040398130" evidence="1">
    <location>
        <begin position="21"/>
        <end position="125"/>
    </location>
</feature>
<proteinExistence type="predicted"/>
<feature type="signal peptide" evidence="1">
    <location>
        <begin position="1"/>
        <end position="20"/>
    </location>
</feature>